<dbReference type="EMBL" id="BAABAT010000001">
    <property type="protein sequence ID" value="GAA4244393.1"/>
    <property type="molecule type" value="Genomic_DNA"/>
</dbReference>
<gene>
    <name evidence="1" type="ORF">GCM10022255_007280</name>
</gene>
<dbReference type="Gene3D" id="1.25.10.10">
    <property type="entry name" value="Leucine-rich Repeat Variant"/>
    <property type="match status" value="1"/>
</dbReference>
<name>A0ABP8CWU9_9ACTN</name>
<evidence type="ECO:0000313" key="2">
    <source>
        <dbReference type="Proteomes" id="UP001500620"/>
    </source>
</evidence>
<dbReference type="InterPro" id="IPR016024">
    <property type="entry name" value="ARM-type_fold"/>
</dbReference>
<protein>
    <recommendedName>
        <fullName evidence="3">HEAT repeat domain-containing protein</fullName>
    </recommendedName>
</protein>
<proteinExistence type="predicted"/>
<reference evidence="2" key="1">
    <citation type="journal article" date="2019" name="Int. J. Syst. Evol. Microbiol.">
        <title>The Global Catalogue of Microorganisms (GCM) 10K type strain sequencing project: providing services to taxonomists for standard genome sequencing and annotation.</title>
        <authorList>
            <consortium name="The Broad Institute Genomics Platform"/>
            <consortium name="The Broad Institute Genome Sequencing Center for Infectious Disease"/>
            <person name="Wu L."/>
            <person name="Ma J."/>
        </authorList>
    </citation>
    <scope>NUCLEOTIDE SEQUENCE [LARGE SCALE GENOMIC DNA]</scope>
    <source>
        <strain evidence="2">JCM 17441</strain>
    </source>
</reference>
<evidence type="ECO:0008006" key="3">
    <source>
        <dbReference type="Google" id="ProtNLM"/>
    </source>
</evidence>
<keyword evidence="2" id="KW-1185">Reference proteome</keyword>
<sequence>MAASRKAATPTPTAPLPDRHVLLWHPDWAALGHAMGRADDIPVALSQLTDENSEVRAKALEYLERVNHQNTIYSATAPAALYIAGILNDPWTARAINARYPTWRTEYRCLRAVLLDWLGDMADDVGDETGRLASKHGFPLDGVPEVIAFRRARPAIFGAVAPFLSDDDPDVRRSAVIAAGQLLDAPELVGHRAGLVAPLRDVLANCPNKYHHVRAERTLLAWGEDPATLAELASSAPGTEVEFMPERWASDPPF</sequence>
<dbReference type="InterPro" id="IPR011989">
    <property type="entry name" value="ARM-like"/>
</dbReference>
<comment type="caution">
    <text evidence="1">The sequence shown here is derived from an EMBL/GenBank/DDBJ whole genome shotgun (WGS) entry which is preliminary data.</text>
</comment>
<dbReference type="Proteomes" id="UP001500620">
    <property type="component" value="Unassembled WGS sequence"/>
</dbReference>
<dbReference type="SUPFAM" id="SSF48371">
    <property type="entry name" value="ARM repeat"/>
    <property type="match status" value="1"/>
</dbReference>
<dbReference type="RefSeq" id="WP_345121061.1">
    <property type="nucleotide sequence ID" value="NZ_BAABAT010000001.1"/>
</dbReference>
<organism evidence="1 2">
    <name type="scientific">Dactylosporangium darangshiense</name>
    <dbReference type="NCBI Taxonomy" id="579108"/>
    <lineage>
        <taxon>Bacteria</taxon>
        <taxon>Bacillati</taxon>
        <taxon>Actinomycetota</taxon>
        <taxon>Actinomycetes</taxon>
        <taxon>Micromonosporales</taxon>
        <taxon>Micromonosporaceae</taxon>
        <taxon>Dactylosporangium</taxon>
    </lineage>
</organism>
<evidence type="ECO:0000313" key="1">
    <source>
        <dbReference type="EMBL" id="GAA4244393.1"/>
    </source>
</evidence>
<accession>A0ABP8CWU9</accession>